<proteinExistence type="predicted"/>
<dbReference type="eggNOG" id="ENOG502TADI">
    <property type="taxonomic scope" value="Eukaryota"/>
</dbReference>
<feature type="compositionally biased region" description="Polar residues" evidence="1">
    <location>
        <begin position="222"/>
        <end position="231"/>
    </location>
</feature>
<organism evidence="2 3">
    <name type="scientific">Capronia coronata CBS 617.96</name>
    <dbReference type="NCBI Taxonomy" id="1182541"/>
    <lineage>
        <taxon>Eukaryota</taxon>
        <taxon>Fungi</taxon>
        <taxon>Dikarya</taxon>
        <taxon>Ascomycota</taxon>
        <taxon>Pezizomycotina</taxon>
        <taxon>Eurotiomycetes</taxon>
        <taxon>Chaetothyriomycetidae</taxon>
        <taxon>Chaetothyriales</taxon>
        <taxon>Herpotrichiellaceae</taxon>
        <taxon>Capronia</taxon>
    </lineage>
</organism>
<feature type="compositionally biased region" description="Polar residues" evidence="1">
    <location>
        <begin position="429"/>
        <end position="441"/>
    </location>
</feature>
<feature type="compositionally biased region" description="Basic and acidic residues" evidence="1">
    <location>
        <begin position="442"/>
        <end position="457"/>
    </location>
</feature>
<feature type="region of interest" description="Disordered" evidence="1">
    <location>
        <begin position="46"/>
        <end position="68"/>
    </location>
</feature>
<dbReference type="AlphaFoldDB" id="W9YC74"/>
<dbReference type="STRING" id="1182541.W9YC74"/>
<dbReference type="GeneID" id="19158460"/>
<gene>
    <name evidence="2" type="ORF">A1O1_03570</name>
</gene>
<feature type="region of interest" description="Disordered" evidence="1">
    <location>
        <begin position="275"/>
        <end position="295"/>
    </location>
</feature>
<feature type="region of interest" description="Disordered" evidence="1">
    <location>
        <begin position="424"/>
        <end position="493"/>
    </location>
</feature>
<sequence>MDVVRLCDIAPGSFIPNYTAKFEGQTKFIPGISGFLRAFLPFSSDHDPDMRKGSEQSSSTGVSETDGAHQSILDLEKDLWMTVITGLRHHKHARKLPPLWSSEKGGNSGSTAETRHYTDHGAGLQDQDLLCEISDLALNNQSSHDDGDDGDEEDLVDFTDIIDVWTKCSTRYTPLVISDGLSRGYHGCDVEMTALGPTTANSNNFPCDGDDSGDAHGRNRGRTSSMSQQSDVSMLMPLEGPVEEARIIRLTGVIGQPCELTQNVLRMHPLRQHEQGVSLVRQGDSNKSGRSLYERDDLGWSEESLSSGDLLESQVFGPQHTTHEAGSTSSSPSHICERSSTAELLRNAQDYSPVSVNCARTSTHISTRQNASIPTNTLADLLGNDHLLWHMWKRRGSVRPRGEDDFHEMRAMYETDPDMKLLGTGWNIDPSNISPGSTNESMLHDTMQKPSPHEKHMQPASPTSERRSYFSQRQSTSSSSVGGQSNSDSKFQRRSSILKRLSWGGRVQTAAEVDMTDFGGRTVEVKRRKTLDDYDMTERETMNDDSDDMLF</sequence>
<evidence type="ECO:0000256" key="1">
    <source>
        <dbReference type="SAM" id="MobiDB-lite"/>
    </source>
</evidence>
<protein>
    <submittedName>
        <fullName evidence="2">Uncharacterized protein</fullName>
    </submittedName>
</protein>
<feature type="region of interest" description="Disordered" evidence="1">
    <location>
        <begin position="96"/>
        <end position="116"/>
    </location>
</feature>
<feature type="compositionally biased region" description="Low complexity" evidence="1">
    <location>
        <begin position="469"/>
        <end position="489"/>
    </location>
</feature>
<reference evidence="2 3" key="1">
    <citation type="submission" date="2013-03" db="EMBL/GenBank/DDBJ databases">
        <title>The Genome Sequence of Capronia coronata CBS 617.96.</title>
        <authorList>
            <consortium name="The Broad Institute Genomics Platform"/>
            <person name="Cuomo C."/>
            <person name="de Hoog S."/>
            <person name="Gorbushina A."/>
            <person name="Walker B."/>
            <person name="Young S.K."/>
            <person name="Zeng Q."/>
            <person name="Gargeya S."/>
            <person name="Fitzgerald M."/>
            <person name="Haas B."/>
            <person name="Abouelleil A."/>
            <person name="Allen A.W."/>
            <person name="Alvarado L."/>
            <person name="Arachchi H.M."/>
            <person name="Berlin A.M."/>
            <person name="Chapman S.B."/>
            <person name="Gainer-Dewar J."/>
            <person name="Goldberg J."/>
            <person name="Griggs A."/>
            <person name="Gujja S."/>
            <person name="Hansen M."/>
            <person name="Howarth C."/>
            <person name="Imamovic A."/>
            <person name="Ireland A."/>
            <person name="Larimer J."/>
            <person name="McCowan C."/>
            <person name="Murphy C."/>
            <person name="Pearson M."/>
            <person name="Poon T.W."/>
            <person name="Priest M."/>
            <person name="Roberts A."/>
            <person name="Saif S."/>
            <person name="Shea T."/>
            <person name="Sisk P."/>
            <person name="Sykes S."/>
            <person name="Wortman J."/>
            <person name="Nusbaum C."/>
            <person name="Birren B."/>
        </authorList>
    </citation>
    <scope>NUCLEOTIDE SEQUENCE [LARGE SCALE GENOMIC DNA]</scope>
    <source>
        <strain evidence="2 3">CBS 617.96</strain>
    </source>
</reference>
<name>W9YC74_9EURO</name>
<feature type="region of interest" description="Disordered" evidence="1">
    <location>
        <begin position="198"/>
        <end position="231"/>
    </location>
</feature>
<comment type="caution">
    <text evidence="2">The sequence shown here is derived from an EMBL/GenBank/DDBJ whole genome shotgun (WGS) entry which is preliminary data.</text>
</comment>
<dbReference type="EMBL" id="AMWN01000003">
    <property type="protein sequence ID" value="EXJ90467.1"/>
    <property type="molecule type" value="Genomic_DNA"/>
</dbReference>
<evidence type="ECO:0000313" key="3">
    <source>
        <dbReference type="Proteomes" id="UP000019484"/>
    </source>
</evidence>
<evidence type="ECO:0000313" key="2">
    <source>
        <dbReference type="EMBL" id="EXJ90467.1"/>
    </source>
</evidence>
<keyword evidence="3" id="KW-1185">Reference proteome</keyword>
<dbReference type="Proteomes" id="UP000019484">
    <property type="component" value="Unassembled WGS sequence"/>
</dbReference>
<dbReference type="OrthoDB" id="4112397at2759"/>
<dbReference type="RefSeq" id="XP_007722661.1">
    <property type="nucleotide sequence ID" value="XM_007724471.1"/>
</dbReference>
<accession>W9YC74</accession>
<dbReference type="HOGENOM" id="CLU_017897_0_0_1"/>